<gene>
    <name evidence="4" type="ORF">CANTEDRAFT_115198</name>
</gene>
<proteinExistence type="inferred from homology"/>
<sequence length="293" mass="33283">MPLITFTGFPCSGKSTWATKLIEALEQKIEHAKVDNGPGHNYNIKYHTDDSLGIARKSYRESVSERQARGNQISAVRRDLSRSTFVILDSLAYIKGFRYQLFCEAKGVSTPHCVVHVINSKETVKNWNSSVTNESHIWEEDLIDQLCMRYEEPIDSNRWDSPLFTIAASEEDEQLPIDEIWDTLVLKRPPPPNNATLVKPTSGNNFMQELEKQTSEVIGKILQHQQLSTIGGKVIIDRDNGVVIEMPATTVSIAQLQRIRRTYIGLNRMRSVASDRITPMFSDYVNRNLNSDD</sequence>
<evidence type="ECO:0000256" key="3">
    <source>
        <dbReference type="ARBA" id="ARBA00025768"/>
    </source>
</evidence>
<evidence type="ECO:0000256" key="2">
    <source>
        <dbReference type="ARBA" id="ARBA00022840"/>
    </source>
</evidence>
<dbReference type="SUPFAM" id="SSF52540">
    <property type="entry name" value="P-loop containing nucleoside triphosphate hydrolases"/>
    <property type="match status" value="1"/>
</dbReference>
<dbReference type="OrthoDB" id="9972657at2759"/>
<evidence type="ECO:0000256" key="1">
    <source>
        <dbReference type="ARBA" id="ARBA00022741"/>
    </source>
</evidence>
<dbReference type="GeneID" id="18247765"/>
<accession>G3B8J1</accession>
<protein>
    <submittedName>
        <fullName evidence="4">Chromatin associated protein KTI12</fullName>
    </submittedName>
</protein>
<dbReference type="Pfam" id="PF08433">
    <property type="entry name" value="KTI12"/>
    <property type="match status" value="1"/>
</dbReference>
<evidence type="ECO:0000313" key="5">
    <source>
        <dbReference type="Proteomes" id="UP000000707"/>
    </source>
</evidence>
<evidence type="ECO:0000313" key="4">
    <source>
        <dbReference type="EMBL" id="EGV61745.1"/>
    </source>
</evidence>
<dbReference type="PANTHER" id="PTHR12435">
    <property type="match status" value="1"/>
</dbReference>
<keyword evidence="2" id="KW-0067">ATP-binding</keyword>
<dbReference type="HOGENOM" id="CLU_027147_2_0_1"/>
<dbReference type="InterPro" id="IPR027417">
    <property type="entry name" value="P-loop_NTPase"/>
</dbReference>
<dbReference type="eggNOG" id="KOG3062">
    <property type="taxonomic scope" value="Eukaryota"/>
</dbReference>
<dbReference type="InterPro" id="IPR013641">
    <property type="entry name" value="KTI12/PSTK"/>
</dbReference>
<organism evidence="5">
    <name type="scientific">Candida tenuis (strain ATCC 10573 / BCRC 21748 / CBS 615 / JCM 9827 / NBRC 10315 / NRRL Y-1498 / VKM Y-70)</name>
    <name type="common">Yeast</name>
    <name type="synonym">Yamadazyma tenuis</name>
    <dbReference type="NCBI Taxonomy" id="590646"/>
    <lineage>
        <taxon>Eukaryota</taxon>
        <taxon>Fungi</taxon>
        <taxon>Dikarya</taxon>
        <taxon>Ascomycota</taxon>
        <taxon>Saccharomycotina</taxon>
        <taxon>Pichiomycetes</taxon>
        <taxon>Debaryomycetaceae</taxon>
        <taxon>Yamadazyma</taxon>
    </lineage>
</organism>
<dbReference type="STRING" id="590646.G3B8J1"/>
<dbReference type="Gene3D" id="3.40.50.300">
    <property type="entry name" value="P-loop containing nucleotide triphosphate hydrolases"/>
    <property type="match status" value="1"/>
</dbReference>
<keyword evidence="1" id="KW-0547">Nucleotide-binding</keyword>
<comment type="similarity">
    <text evidence="3">Belongs to the KTI12 family.</text>
</comment>
<dbReference type="GO" id="GO:0005524">
    <property type="term" value="F:ATP binding"/>
    <property type="evidence" value="ECO:0007669"/>
    <property type="project" value="UniProtKB-KW"/>
</dbReference>
<dbReference type="Proteomes" id="UP000000707">
    <property type="component" value="Unassembled WGS sequence"/>
</dbReference>
<keyword evidence="5" id="KW-1185">Reference proteome</keyword>
<dbReference type="EMBL" id="GL996527">
    <property type="protein sequence ID" value="EGV61745.1"/>
    <property type="molecule type" value="Genomic_DNA"/>
</dbReference>
<name>G3B8J1_CANTC</name>
<reference evidence="4 5" key="1">
    <citation type="journal article" date="2011" name="Proc. Natl. Acad. Sci. U.S.A.">
        <title>Comparative genomics of xylose-fermenting fungi for enhanced biofuel production.</title>
        <authorList>
            <person name="Wohlbach D.J."/>
            <person name="Kuo A."/>
            <person name="Sato T.K."/>
            <person name="Potts K.M."/>
            <person name="Salamov A.A."/>
            <person name="LaButti K.M."/>
            <person name="Sun H."/>
            <person name="Clum A."/>
            <person name="Pangilinan J.L."/>
            <person name="Lindquist E.A."/>
            <person name="Lucas S."/>
            <person name="Lapidus A."/>
            <person name="Jin M."/>
            <person name="Gunawan C."/>
            <person name="Balan V."/>
            <person name="Dale B.E."/>
            <person name="Jeffries T.W."/>
            <person name="Zinkel R."/>
            <person name="Barry K.W."/>
            <person name="Grigoriev I.V."/>
            <person name="Gasch A.P."/>
        </authorList>
    </citation>
    <scope>NUCLEOTIDE SEQUENCE [LARGE SCALE GENOMIC DNA]</scope>
    <source>
        <strain evidence="5">ATCC 10573 / BCRC 21748 / CBS 615 / JCM 9827 / NBRC 10315 / NRRL Y-1498 / VKM Y-70</strain>
    </source>
</reference>
<dbReference type="KEGG" id="cten:18247765"/>
<dbReference type="AlphaFoldDB" id="G3B8J1"/>